<dbReference type="InParanoid" id="A7SIA6"/>
<dbReference type="PANTHER" id="PTHR24321:SF8">
    <property type="entry name" value="ESTRADIOL 17-BETA-DEHYDROGENASE 8-RELATED"/>
    <property type="match status" value="1"/>
</dbReference>
<proteinExistence type="inferred from homology"/>
<dbReference type="PRINTS" id="PR00081">
    <property type="entry name" value="GDHRDH"/>
</dbReference>
<dbReference type="InterPro" id="IPR002347">
    <property type="entry name" value="SDR_fam"/>
</dbReference>
<dbReference type="Pfam" id="PF13561">
    <property type="entry name" value="adh_short_C2"/>
    <property type="match status" value="1"/>
</dbReference>
<accession>A7SIA6</accession>
<protein>
    <submittedName>
        <fullName evidence="3">Uncharacterized protein</fullName>
    </submittedName>
</protein>
<sequence>MTEATEAVITTGSIRAHLEGRFHGRVAIVTGGASGIGKATVERLAREGASVAILDINDELGQQVETDLRSSGLDVEEKDWHKTMSVNVQGYANMVQACHPYMKTACNTGPSGAVVNLASISAHRAQPVHWTYSSSKGAIISMTKCMALDLAKDHIRVNSLSPGWTYSPEVATILLVTYCIQTQVARAAGDDRARWEPLWGPYHMLNRLGEPAEIAAAISFLCSEDASFITAADLPVDGGYLGMSAEGFGKNSVFAGSGN</sequence>
<dbReference type="FunFam" id="3.40.50.720:FF:000084">
    <property type="entry name" value="Short-chain dehydrogenase reductase"/>
    <property type="match status" value="1"/>
</dbReference>
<dbReference type="eggNOG" id="KOG0725">
    <property type="taxonomic scope" value="Eukaryota"/>
</dbReference>
<dbReference type="OMA" id="VNNVGHW"/>
<dbReference type="CDD" id="cd05233">
    <property type="entry name" value="SDR_c"/>
    <property type="match status" value="1"/>
</dbReference>
<evidence type="ECO:0000313" key="4">
    <source>
        <dbReference type="Proteomes" id="UP000001593"/>
    </source>
</evidence>
<dbReference type="HOGENOM" id="CLU_010194_2_10_1"/>
<dbReference type="EMBL" id="DS469667">
    <property type="protein sequence ID" value="EDO36539.1"/>
    <property type="molecule type" value="Genomic_DNA"/>
</dbReference>
<comment type="similarity">
    <text evidence="1">Belongs to the short-chain dehydrogenases/reductases (SDR) family.</text>
</comment>
<dbReference type="STRING" id="45351.A7SIA6"/>
<dbReference type="AlphaFoldDB" id="A7SIA6"/>
<dbReference type="GO" id="GO:0016491">
    <property type="term" value="F:oxidoreductase activity"/>
    <property type="evidence" value="ECO:0007669"/>
    <property type="project" value="UniProtKB-KW"/>
</dbReference>
<dbReference type="Proteomes" id="UP000001593">
    <property type="component" value="Unassembled WGS sequence"/>
</dbReference>
<evidence type="ECO:0000313" key="3">
    <source>
        <dbReference type="EMBL" id="EDO36539.1"/>
    </source>
</evidence>
<gene>
    <name evidence="3" type="ORF">NEMVEDRAFT_v1g212706</name>
</gene>
<evidence type="ECO:0000256" key="2">
    <source>
        <dbReference type="ARBA" id="ARBA00023002"/>
    </source>
</evidence>
<dbReference type="SUPFAM" id="SSF51735">
    <property type="entry name" value="NAD(P)-binding Rossmann-fold domains"/>
    <property type="match status" value="1"/>
</dbReference>
<keyword evidence="4" id="KW-1185">Reference proteome</keyword>
<dbReference type="InterPro" id="IPR020904">
    <property type="entry name" value="Sc_DH/Rdtase_CS"/>
</dbReference>
<organism evidence="3 4">
    <name type="scientific">Nematostella vectensis</name>
    <name type="common">Starlet sea anemone</name>
    <dbReference type="NCBI Taxonomy" id="45351"/>
    <lineage>
        <taxon>Eukaryota</taxon>
        <taxon>Metazoa</taxon>
        <taxon>Cnidaria</taxon>
        <taxon>Anthozoa</taxon>
        <taxon>Hexacorallia</taxon>
        <taxon>Actiniaria</taxon>
        <taxon>Edwardsiidae</taxon>
        <taxon>Nematostella</taxon>
    </lineage>
</organism>
<dbReference type="PhylomeDB" id="A7SIA6"/>
<dbReference type="PANTHER" id="PTHR24321">
    <property type="entry name" value="DEHYDROGENASES, SHORT CHAIN"/>
    <property type="match status" value="1"/>
</dbReference>
<evidence type="ECO:0000256" key="1">
    <source>
        <dbReference type="ARBA" id="ARBA00006484"/>
    </source>
</evidence>
<dbReference type="PROSITE" id="PS00061">
    <property type="entry name" value="ADH_SHORT"/>
    <property type="match status" value="1"/>
</dbReference>
<dbReference type="InterPro" id="IPR036291">
    <property type="entry name" value="NAD(P)-bd_dom_sf"/>
</dbReference>
<keyword evidence="2" id="KW-0560">Oxidoreductase</keyword>
<name>A7SIA6_NEMVE</name>
<dbReference type="Gene3D" id="3.40.50.720">
    <property type="entry name" value="NAD(P)-binding Rossmann-like Domain"/>
    <property type="match status" value="2"/>
</dbReference>
<dbReference type="PRINTS" id="PR00080">
    <property type="entry name" value="SDRFAMILY"/>
</dbReference>
<reference evidence="3 4" key="1">
    <citation type="journal article" date="2007" name="Science">
        <title>Sea anemone genome reveals ancestral eumetazoan gene repertoire and genomic organization.</title>
        <authorList>
            <person name="Putnam N.H."/>
            <person name="Srivastava M."/>
            <person name="Hellsten U."/>
            <person name="Dirks B."/>
            <person name="Chapman J."/>
            <person name="Salamov A."/>
            <person name="Terry A."/>
            <person name="Shapiro H."/>
            <person name="Lindquist E."/>
            <person name="Kapitonov V.V."/>
            <person name="Jurka J."/>
            <person name="Genikhovich G."/>
            <person name="Grigoriev I.V."/>
            <person name="Lucas S.M."/>
            <person name="Steele R.E."/>
            <person name="Finnerty J.R."/>
            <person name="Technau U."/>
            <person name="Martindale M.Q."/>
            <person name="Rokhsar D.S."/>
        </authorList>
    </citation>
    <scope>NUCLEOTIDE SEQUENCE [LARGE SCALE GENOMIC DNA]</scope>
    <source>
        <strain evidence="4">CH2 X CH6</strain>
    </source>
</reference>